<keyword evidence="6" id="KW-1185">Reference proteome</keyword>
<reference evidence="5" key="1">
    <citation type="journal article" date="2014" name="Int. J. Syst. Evol. Microbiol.">
        <title>Complete genome sequence of Corynebacterium casei LMG S-19264T (=DSM 44701T), isolated from a smear-ripened cheese.</title>
        <authorList>
            <consortium name="US DOE Joint Genome Institute (JGI-PGF)"/>
            <person name="Walter F."/>
            <person name="Albersmeier A."/>
            <person name="Kalinowski J."/>
            <person name="Ruckert C."/>
        </authorList>
    </citation>
    <scope>NUCLEOTIDE SEQUENCE</scope>
    <source>
        <strain evidence="5">CGMCC 1.15760</strain>
    </source>
</reference>
<keyword evidence="3" id="KW-0804">Transcription</keyword>
<keyword evidence="1" id="KW-0805">Transcription regulation</keyword>
<reference evidence="5" key="2">
    <citation type="submission" date="2020-09" db="EMBL/GenBank/DDBJ databases">
        <authorList>
            <person name="Sun Q."/>
            <person name="Zhou Y."/>
        </authorList>
    </citation>
    <scope>NUCLEOTIDE SEQUENCE</scope>
    <source>
        <strain evidence="5">CGMCC 1.15760</strain>
    </source>
</reference>
<dbReference type="PANTHER" id="PTHR42756">
    <property type="entry name" value="TRANSCRIPTIONAL REGULATOR, MARR"/>
    <property type="match status" value="1"/>
</dbReference>
<dbReference type="GO" id="GO:0003700">
    <property type="term" value="F:DNA-binding transcription factor activity"/>
    <property type="evidence" value="ECO:0007669"/>
    <property type="project" value="InterPro"/>
</dbReference>
<gene>
    <name evidence="5" type="ORF">GCM10007425_20840</name>
</gene>
<dbReference type="PROSITE" id="PS50995">
    <property type="entry name" value="HTH_MARR_2"/>
    <property type="match status" value="1"/>
</dbReference>
<accession>A0A917LI98</accession>
<dbReference type="InterPro" id="IPR036390">
    <property type="entry name" value="WH_DNA-bd_sf"/>
</dbReference>
<name>A0A917LI98_9BACI</name>
<dbReference type="RefSeq" id="WP_188614992.1">
    <property type="nucleotide sequence ID" value="NZ_BMJT01000006.1"/>
</dbReference>
<dbReference type="InterPro" id="IPR036388">
    <property type="entry name" value="WH-like_DNA-bd_sf"/>
</dbReference>
<evidence type="ECO:0000256" key="3">
    <source>
        <dbReference type="ARBA" id="ARBA00023163"/>
    </source>
</evidence>
<organism evidence="5 6">
    <name type="scientific">Lysinibacillus alkalisoli</name>
    <dbReference type="NCBI Taxonomy" id="1911548"/>
    <lineage>
        <taxon>Bacteria</taxon>
        <taxon>Bacillati</taxon>
        <taxon>Bacillota</taxon>
        <taxon>Bacilli</taxon>
        <taxon>Bacillales</taxon>
        <taxon>Bacillaceae</taxon>
        <taxon>Lysinibacillus</taxon>
    </lineage>
</organism>
<feature type="domain" description="HTH marR-type" evidence="4">
    <location>
        <begin position="2"/>
        <end position="135"/>
    </location>
</feature>
<evidence type="ECO:0000256" key="2">
    <source>
        <dbReference type="ARBA" id="ARBA00023125"/>
    </source>
</evidence>
<evidence type="ECO:0000259" key="4">
    <source>
        <dbReference type="PROSITE" id="PS50995"/>
    </source>
</evidence>
<dbReference type="Gene3D" id="1.10.10.10">
    <property type="entry name" value="Winged helix-like DNA-binding domain superfamily/Winged helix DNA-binding domain"/>
    <property type="match status" value="1"/>
</dbReference>
<protein>
    <recommendedName>
        <fullName evidence="4">HTH marR-type domain-containing protein</fullName>
    </recommendedName>
</protein>
<comment type="caution">
    <text evidence="5">The sequence shown here is derived from an EMBL/GenBank/DDBJ whole genome shotgun (WGS) entry which is preliminary data.</text>
</comment>
<dbReference type="SUPFAM" id="SSF46785">
    <property type="entry name" value="Winged helix' DNA-binding domain"/>
    <property type="match status" value="1"/>
</dbReference>
<evidence type="ECO:0000313" key="5">
    <source>
        <dbReference type="EMBL" id="GGG26110.1"/>
    </source>
</evidence>
<dbReference type="EMBL" id="BMJT01000006">
    <property type="protein sequence ID" value="GGG26110.1"/>
    <property type="molecule type" value="Genomic_DNA"/>
</dbReference>
<proteinExistence type="predicted"/>
<keyword evidence="2" id="KW-0238">DNA-binding</keyword>
<dbReference type="Proteomes" id="UP000616608">
    <property type="component" value="Unassembled WGS sequence"/>
</dbReference>
<dbReference type="PANTHER" id="PTHR42756:SF1">
    <property type="entry name" value="TRANSCRIPTIONAL REPRESSOR OF EMRAB OPERON"/>
    <property type="match status" value="1"/>
</dbReference>
<dbReference type="GO" id="GO:0003677">
    <property type="term" value="F:DNA binding"/>
    <property type="evidence" value="ECO:0007669"/>
    <property type="project" value="UniProtKB-KW"/>
</dbReference>
<evidence type="ECO:0000256" key="1">
    <source>
        <dbReference type="ARBA" id="ARBA00023015"/>
    </source>
</evidence>
<dbReference type="Pfam" id="PF12802">
    <property type="entry name" value="MarR_2"/>
    <property type="match status" value="1"/>
</dbReference>
<sequence length="143" mass="16149">MKNILSYDIGRLIFQIQKMEQGQDFDCVTLSASELHVIDAIGTEAVMLRVIAERLQITKGAVTQQINHLVDKEIVEKIPNPKDRRSQLVTLTTCGREAYLQHQSMHDQLIARLMTELSSEEAITVFHKGLQVLIKALEDAKHG</sequence>
<evidence type="ECO:0000313" key="6">
    <source>
        <dbReference type="Proteomes" id="UP000616608"/>
    </source>
</evidence>
<dbReference type="AlphaFoldDB" id="A0A917LI98"/>
<dbReference type="SMART" id="SM00347">
    <property type="entry name" value="HTH_MARR"/>
    <property type="match status" value="1"/>
</dbReference>
<dbReference type="InterPro" id="IPR000835">
    <property type="entry name" value="HTH_MarR-typ"/>
</dbReference>